<comment type="caution">
    <text evidence="1">The sequence shown here is derived from an EMBL/GenBank/DDBJ whole genome shotgun (WGS) entry which is preliminary data.</text>
</comment>
<evidence type="ECO:0000313" key="2">
    <source>
        <dbReference type="Proteomes" id="UP001592530"/>
    </source>
</evidence>
<proteinExistence type="predicted"/>
<name>A0ABV6XC57_9ACTN</name>
<organism evidence="1 2">
    <name type="scientific">Streptacidiphilus alkalitolerans</name>
    <dbReference type="NCBI Taxonomy" id="3342712"/>
    <lineage>
        <taxon>Bacteria</taxon>
        <taxon>Bacillati</taxon>
        <taxon>Actinomycetota</taxon>
        <taxon>Actinomycetes</taxon>
        <taxon>Kitasatosporales</taxon>
        <taxon>Streptomycetaceae</taxon>
        <taxon>Streptacidiphilus</taxon>
    </lineage>
</organism>
<dbReference type="Proteomes" id="UP001592530">
    <property type="component" value="Unassembled WGS sequence"/>
</dbReference>
<sequence length="660" mass="68058">MTTPGPGGPFPAGRWKAAAEFRTVLATSADDTNLHLTGAPGTGRSTLLNWLFRLSDQEPSAGSGSGPVFHAALGARGRGADGLAAALGEQLGYDVATPGELLSVLAVDPRPVCLAVSELDESDPVGTRTSARVLTELLVPLAALPRVRLVTEGSREWLGLLPPGRVIDLDLPFWTDWDAFESFVQALCESAAEVLAPPEAARAVRGGGASAAAFVRSVAEAAFPNFLLAQVLVLALLGPTAPLAADTRPLPTDLDRAVELLVERWSRTAPAVADALYGLALAGPYGFDADSWRLGTRAATGRRLPPDGPEEVLEQAFCLVKAEEAEGPEGPEGFAGTSYRLRHPAIAEALLTARGPGAEQRARTALTYGLAGAVPVGADGTGALRPNWPELPPAQLSQLLRQAAAAQRLAPLLPDPGLLLQADLDTLRAAADGSVEPAAVALRPVLELMHPGSRPQAAQLQVAAARQGLSALAGATGRAFPGLAFRAGEQAGTVRPAAQDDTLLLEQGRLRVLAPGAAGPVTAWELSDPPCLAAKAADLDGEAAVLVATGGPLLQIRSREEGRPLRPAVALPEAATAVELLLGGPGAAVLCAAGDLLWVTRLRDAAVPARLRLGRNITAITASVVDGEHVVDVTMGDDTVRLVVDPRALSTAGAFRGEQS</sequence>
<dbReference type="RefSeq" id="WP_380559201.1">
    <property type="nucleotide sequence ID" value="NZ_JBHEZY010000022.1"/>
</dbReference>
<evidence type="ECO:0000313" key="1">
    <source>
        <dbReference type="EMBL" id="MFC1435833.1"/>
    </source>
</evidence>
<evidence type="ECO:0008006" key="3">
    <source>
        <dbReference type="Google" id="ProtNLM"/>
    </source>
</evidence>
<accession>A0ABV6XC57</accession>
<gene>
    <name evidence="1" type="ORF">ACEZDB_34880</name>
</gene>
<protein>
    <recommendedName>
        <fullName evidence="3">ATP-binding protein</fullName>
    </recommendedName>
</protein>
<reference evidence="1 2" key="1">
    <citation type="submission" date="2024-09" db="EMBL/GenBank/DDBJ databases">
        <authorList>
            <person name="Lee S.D."/>
        </authorList>
    </citation>
    <scope>NUCLEOTIDE SEQUENCE [LARGE SCALE GENOMIC DNA]</scope>
    <source>
        <strain evidence="1 2">N1-3</strain>
    </source>
</reference>
<dbReference type="EMBL" id="JBHEZY010000022">
    <property type="protein sequence ID" value="MFC1435833.1"/>
    <property type="molecule type" value="Genomic_DNA"/>
</dbReference>